<dbReference type="SUPFAM" id="SSF49879">
    <property type="entry name" value="SMAD/FHA domain"/>
    <property type="match status" value="1"/>
</dbReference>
<dbReference type="eggNOG" id="COG1716">
    <property type="taxonomic scope" value="Bacteria"/>
</dbReference>
<dbReference type="EMBL" id="CP000804">
    <property type="protein sequence ID" value="ABU59575.1"/>
    <property type="molecule type" value="Genomic_DNA"/>
</dbReference>
<dbReference type="Gene3D" id="2.60.200.20">
    <property type="match status" value="1"/>
</dbReference>
<proteinExistence type="predicted"/>
<dbReference type="InterPro" id="IPR050923">
    <property type="entry name" value="Cell_Proc_Reg/RNA_Proc"/>
</dbReference>
<reference evidence="2 3" key="1">
    <citation type="submission" date="2007-08" db="EMBL/GenBank/DDBJ databases">
        <title>Complete sequence of Roseiflexus castenholzii DSM 13941.</title>
        <authorList>
            <consortium name="US DOE Joint Genome Institute"/>
            <person name="Copeland A."/>
            <person name="Lucas S."/>
            <person name="Lapidus A."/>
            <person name="Barry K."/>
            <person name="Glavina del Rio T."/>
            <person name="Dalin E."/>
            <person name="Tice H."/>
            <person name="Pitluck S."/>
            <person name="Thompson L.S."/>
            <person name="Brettin T."/>
            <person name="Bruce D."/>
            <person name="Detter J.C."/>
            <person name="Han C."/>
            <person name="Tapia R."/>
            <person name="Schmutz J."/>
            <person name="Larimer F."/>
            <person name="Land M."/>
            <person name="Hauser L."/>
            <person name="Kyrpides N."/>
            <person name="Mikhailova N."/>
            <person name="Bryant D.A."/>
            <person name="Hanada S."/>
            <person name="Tsukatani Y."/>
            <person name="Richardson P."/>
        </authorList>
    </citation>
    <scope>NUCLEOTIDE SEQUENCE [LARGE SCALE GENOMIC DNA]</scope>
    <source>
        <strain evidence="3">DSM 13941 / HLO8</strain>
    </source>
</reference>
<dbReference type="CDD" id="cd00060">
    <property type="entry name" value="FHA"/>
    <property type="match status" value="1"/>
</dbReference>
<dbReference type="InterPro" id="IPR008984">
    <property type="entry name" value="SMAD_FHA_dom_sf"/>
</dbReference>
<dbReference type="InterPro" id="IPR000253">
    <property type="entry name" value="FHA_dom"/>
</dbReference>
<dbReference type="KEGG" id="rca:Rcas_3525"/>
<evidence type="ECO:0000313" key="3">
    <source>
        <dbReference type="Proteomes" id="UP000000263"/>
    </source>
</evidence>
<dbReference type="Proteomes" id="UP000000263">
    <property type="component" value="Chromosome"/>
</dbReference>
<accession>A7NPS9</accession>
<name>A7NPS9_ROSCS</name>
<dbReference type="SMART" id="SM00240">
    <property type="entry name" value="FHA"/>
    <property type="match status" value="1"/>
</dbReference>
<dbReference type="PROSITE" id="PS50006">
    <property type="entry name" value="FHA_DOMAIN"/>
    <property type="match status" value="1"/>
</dbReference>
<sequence length="139" mass="14854">MNNSSGQQPDSTRSDLPVQAGPGAARLVIRRDGVIERRMVLGEVVITVGRALSNDLVLSYEGVSRRHAEFHPCPEGVMVVDVGSANGTFVDGRRLAPHVPHLLRDSMFCSIGPYTITYHAPGSLSRIGALPTVPLPEAS</sequence>
<dbReference type="Pfam" id="PF00498">
    <property type="entry name" value="FHA"/>
    <property type="match status" value="1"/>
</dbReference>
<keyword evidence="3" id="KW-1185">Reference proteome</keyword>
<dbReference type="RefSeq" id="WP_012121998.1">
    <property type="nucleotide sequence ID" value="NC_009767.1"/>
</dbReference>
<dbReference type="PANTHER" id="PTHR23308">
    <property type="entry name" value="NUCLEAR INHIBITOR OF PROTEIN PHOSPHATASE-1"/>
    <property type="match status" value="1"/>
</dbReference>
<protein>
    <submittedName>
        <fullName evidence="2">FHA domain containing protein</fullName>
    </submittedName>
</protein>
<organism evidence="2 3">
    <name type="scientific">Roseiflexus castenholzii (strain DSM 13941 / HLO8)</name>
    <dbReference type="NCBI Taxonomy" id="383372"/>
    <lineage>
        <taxon>Bacteria</taxon>
        <taxon>Bacillati</taxon>
        <taxon>Chloroflexota</taxon>
        <taxon>Chloroflexia</taxon>
        <taxon>Chloroflexales</taxon>
        <taxon>Roseiflexineae</taxon>
        <taxon>Roseiflexaceae</taxon>
        <taxon>Roseiflexus</taxon>
    </lineage>
</organism>
<evidence type="ECO:0000313" key="2">
    <source>
        <dbReference type="EMBL" id="ABU59575.1"/>
    </source>
</evidence>
<feature type="domain" description="FHA" evidence="1">
    <location>
        <begin position="46"/>
        <end position="95"/>
    </location>
</feature>
<gene>
    <name evidence="2" type="ordered locus">Rcas_3525</name>
</gene>
<dbReference type="STRING" id="383372.Rcas_3525"/>
<dbReference type="OrthoDB" id="151099at2"/>
<evidence type="ECO:0000259" key="1">
    <source>
        <dbReference type="PROSITE" id="PS50006"/>
    </source>
</evidence>
<dbReference type="HOGENOM" id="CLU_1863684_0_0_0"/>
<dbReference type="AlphaFoldDB" id="A7NPS9"/>